<evidence type="ECO:0000256" key="4">
    <source>
        <dbReference type="ARBA" id="ARBA00023163"/>
    </source>
</evidence>
<dbReference type="InterPro" id="IPR050950">
    <property type="entry name" value="HTH-type_LysR_regulators"/>
</dbReference>
<dbReference type="GO" id="GO:0005829">
    <property type="term" value="C:cytosol"/>
    <property type="evidence" value="ECO:0007669"/>
    <property type="project" value="TreeGrafter"/>
</dbReference>
<evidence type="ECO:0000313" key="7">
    <source>
        <dbReference type="Proteomes" id="UP000271031"/>
    </source>
</evidence>
<feature type="domain" description="HTH lysR-type" evidence="5">
    <location>
        <begin position="2"/>
        <end position="59"/>
    </location>
</feature>
<dbReference type="PRINTS" id="PR00039">
    <property type="entry name" value="HTHLYSR"/>
</dbReference>
<dbReference type="PANTHER" id="PTHR30419">
    <property type="entry name" value="HTH-TYPE TRANSCRIPTIONAL REGULATOR YBHD"/>
    <property type="match status" value="1"/>
</dbReference>
<dbReference type="CDD" id="cd05466">
    <property type="entry name" value="PBP2_LTTR_substrate"/>
    <property type="match status" value="1"/>
</dbReference>
<dbReference type="EMBL" id="RHHQ01000003">
    <property type="protein sequence ID" value="RNB92376.1"/>
    <property type="molecule type" value="Genomic_DNA"/>
</dbReference>
<protein>
    <submittedName>
        <fullName evidence="6">LysR family transcriptional regulator</fullName>
    </submittedName>
</protein>
<dbReference type="SUPFAM" id="SSF53850">
    <property type="entry name" value="Periplasmic binding protein-like II"/>
    <property type="match status" value="1"/>
</dbReference>
<gene>
    <name evidence="6" type="ORF">EDM56_01370</name>
</gene>
<keyword evidence="3" id="KW-0238">DNA-binding</keyword>
<name>A0A3M8DW81_9BACL</name>
<organism evidence="6 7">
    <name type="scientific">Brevibacillus fluminis</name>
    <dbReference type="NCBI Taxonomy" id="511487"/>
    <lineage>
        <taxon>Bacteria</taxon>
        <taxon>Bacillati</taxon>
        <taxon>Bacillota</taxon>
        <taxon>Bacilli</taxon>
        <taxon>Bacillales</taxon>
        <taxon>Paenibacillaceae</taxon>
        <taxon>Brevibacillus</taxon>
    </lineage>
</organism>
<evidence type="ECO:0000259" key="5">
    <source>
        <dbReference type="PROSITE" id="PS50931"/>
    </source>
</evidence>
<sequence length="301" mass="33541">MMDLRFLKTFQTIVRSGSFQQAAEKLQYAQSTVTAQIQKLESDLGILLFDRIGKRAVLTEAGRMLYEQSKRILQDVEKLQQTITDISTGYSGHVRIGAIEPTASVRLPGLIRQFCQERPLVNLTLEVGTALPLHQRILADELDFAISTMPTSGLGLMFEPLFSERFGLLVPDDHPFADKPHVPATDLSYHRLILPEPTCAYKEMIERILMESDIKLQSNLQIGSIDAMKQLVQAKVGIALIPLSSSETLADGVLLKPVEDIKLQVSIGLVHREEHHRFGLAVKAFLDLCRNELGSASRKLA</sequence>
<keyword evidence="2" id="KW-0805">Transcription regulation</keyword>
<dbReference type="RefSeq" id="WP_122916082.1">
    <property type="nucleotide sequence ID" value="NZ_RHHQ01000003.1"/>
</dbReference>
<dbReference type="GO" id="GO:0003700">
    <property type="term" value="F:DNA-binding transcription factor activity"/>
    <property type="evidence" value="ECO:0007669"/>
    <property type="project" value="InterPro"/>
</dbReference>
<keyword evidence="7" id="KW-1185">Reference proteome</keyword>
<dbReference type="InterPro" id="IPR000847">
    <property type="entry name" value="LysR_HTH_N"/>
</dbReference>
<evidence type="ECO:0000256" key="3">
    <source>
        <dbReference type="ARBA" id="ARBA00023125"/>
    </source>
</evidence>
<comment type="caution">
    <text evidence="6">The sequence shown here is derived from an EMBL/GenBank/DDBJ whole genome shotgun (WGS) entry which is preliminary data.</text>
</comment>
<dbReference type="OrthoDB" id="9803735at2"/>
<dbReference type="Proteomes" id="UP000271031">
    <property type="component" value="Unassembled WGS sequence"/>
</dbReference>
<dbReference type="Gene3D" id="3.40.190.290">
    <property type="match status" value="1"/>
</dbReference>
<evidence type="ECO:0000313" key="6">
    <source>
        <dbReference type="EMBL" id="RNB92376.1"/>
    </source>
</evidence>
<dbReference type="InterPro" id="IPR005119">
    <property type="entry name" value="LysR_subst-bd"/>
</dbReference>
<keyword evidence="4" id="KW-0804">Transcription</keyword>
<comment type="similarity">
    <text evidence="1">Belongs to the LysR transcriptional regulatory family.</text>
</comment>
<dbReference type="SUPFAM" id="SSF46785">
    <property type="entry name" value="Winged helix' DNA-binding domain"/>
    <property type="match status" value="1"/>
</dbReference>
<evidence type="ECO:0000256" key="2">
    <source>
        <dbReference type="ARBA" id="ARBA00023015"/>
    </source>
</evidence>
<dbReference type="Gene3D" id="1.10.10.10">
    <property type="entry name" value="Winged helix-like DNA-binding domain superfamily/Winged helix DNA-binding domain"/>
    <property type="match status" value="1"/>
</dbReference>
<reference evidence="6 7" key="1">
    <citation type="submission" date="2018-10" db="EMBL/GenBank/DDBJ databases">
        <title>Phylogenomics of Brevibacillus.</title>
        <authorList>
            <person name="Dunlap C."/>
        </authorList>
    </citation>
    <scope>NUCLEOTIDE SEQUENCE [LARGE SCALE GENOMIC DNA]</scope>
    <source>
        <strain evidence="6 7">JCM 15716</strain>
    </source>
</reference>
<dbReference type="InterPro" id="IPR036388">
    <property type="entry name" value="WH-like_DNA-bd_sf"/>
</dbReference>
<proteinExistence type="inferred from homology"/>
<dbReference type="FunFam" id="1.10.10.10:FF:000001">
    <property type="entry name" value="LysR family transcriptional regulator"/>
    <property type="match status" value="1"/>
</dbReference>
<dbReference type="Pfam" id="PF03466">
    <property type="entry name" value="LysR_substrate"/>
    <property type="match status" value="1"/>
</dbReference>
<dbReference type="PANTHER" id="PTHR30419:SF25">
    <property type="entry name" value="HTH-TYPE TRANSCRIPTIONAL REGULATOR YTLI"/>
    <property type="match status" value="1"/>
</dbReference>
<dbReference type="GO" id="GO:0003677">
    <property type="term" value="F:DNA binding"/>
    <property type="evidence" value="ECO:0007669"/>
    <property type="project" value="UniProtKB-KW"/>
</dbReference>
<dbReference type="Pfam" id="PF00126">
    <property type="entry name" value="HTH_1"/>
    <property type="match status" value="1"/>
</dbReference>
<dbReference type="InterPro" id="IPR036390">
    <property type="entry name" value="WH_DNA-bd_sf"/>
</dbReference>
<dbReference type="PROSITE" id="PS50931">
    <property type="entry name" value="HTH_LYSR"/>
    <property type="match status" value="1"/>
</dbReference>
<evidence type="ECO:0000256" key="1">
    <source>
        <dbReference type="ARBA" id="ARBA00009437"/>
    </source>
</evidence>
<dbReference type="AlphaFoldDB" id="A0A3M8DW81"/>
<accession>A0A3M8DW81</accession>